<keyword evidence="2" id="KW-1185">Reference proteome</keyword>
<reference evidence="1 2" key="4">
    <citation type="journal article" date="2011" name="BMC Genomics">
        <title>RNA-Seq improves annotation of protein-coding genes in the cucumber genome.</title>
        <authorList>
            <person name="Li Z."/>
            <person name="Zhang Z."/>
            <person name="Yan P."/>
            <person name="Huang S."/>
            <person name="Fei Z."/>
            <person name="Lin K."/>
        </authorList>
    </citation>
    <scope>NUCLEOTIDE SEQUENCE [LARGE SCALE GENOMIC DNA]</scope>
    <source>
        <strain evidence="2">cv. 9930</strain>
    </source>
</reference>
<dbReference type="Gramene" id="KGN62519">
    <property type="protein sequence ID" value="KGN62519"/>
    <property type="gene ID" value="Csa_2G358890"/>
</dbReference>
<dbReference type="AlphaFoldDB" id="A0A0A0LNG5"/>
<proteinExistence type="predicted"/>
<dbReference type="PROSITE" id="PS00018">
    <property type="entry name" value="EF_HAND_1"/>
    <property type="match status" value="1"/>
</dbReference>
<dbReference type="EMBL" id="CM002923">
    <property type="protein sequence ID" value="KGN62519.1"/>
    <property type="molecule type" value="Genomic_DNA"/>
</dbReference>
<reference evidence="1 2" key="2">
    <citation type="journal article" date="2009" name="PLoS ONE">
        <title>An integrated genetic and cytogenetic map of the cucumber genome.</title>
        <authorList>
            <person name="Ren Y."/>
            <person name="Zhang Z."/>
            <person name="Liu J."/>
            <person name="Staub J.E."/>
            <person name="Han Y."/>
            <person name="Cheng Z."/>
            <person name="Li X."/>
            <person name="Lu J."/>
            <person name="Miao H."/>
            <person name="Kang H."/>
            <person name="Xie B."/>
            <person name="Gu X."/>
            <person name="Wang X."/>
            <person name="Du Y."/>
            <person name="Jin W."/>
            <person name="Huang S."/>
        </authorList>
    </citation>
    <scope>NUCLEOTIDE SEQUENCE [LARGE SCALE GENOMIC DNA]</scope>
    <source>
        <strain evidence="2">cv. 9930</strain>
    </source>
</reference>
<gene>
    <name evidence="1" type="ORF">Csa_2G358890</name>
</gene>
<accession>A0A0A0LNG5</accession>
<name>A0A0A0LNG5_CUCSA</name>
<evidence type="ECO:0000313" key="2">
    <source>
        <dbReference type="Proteomes" id="UP000029981"/>
    </source>
</evidence>
<sequence>MQALSSTGFMINSFQKAFYGMAFADKDGDGFCDENELEKLVDHVMRFNNAKQRQDDKSSRSTK</sequence>
<evidence type="ECO:0000313" key="1">
    <source>
        <dbReference type="EMBL" id="KGN62519.1"/>
    </source>
</evidence>
<reference evidence="1 2" key="3">
    <citation type="journal article" date="2010" name="BMC Genomics">
        <title>Transcriptome sequencing and comparative analysis of cucumber flowers with different sex types.</title>
        <authorList>
            <person name="Guo S."/>
            <person name="Zheng Y."/>
            <person name="Joung J.G."/>
            <person name="Liu S."/>
            <person name="Zhang Z."/>
            <person name="Crasta O.R."/>
            <person name="Sobral B.W."/>
            <person name="Xu Y."/>
            <person name="Huang S."/>
            <person name="Fei Z."/>
        </authorList>
    </citation>
    <scope>NUCLEOTIDE SEQUENCE [LARGE SCALE GENOMIC DNA]</scope>
    <source>
        <strain evidence="2">cv. 9930</strain>
    </source>
</reference>
<dbReference type="InterPro" id="IPR018247">
    <property type="entry name" value="EF_Hand_1_Ca_BS"/>
</dbReference>
<organism evidence="1 2">
    <name type="scientific">Cucumis sativus</name>
    <name type="common">Cucumber</name>
    <dbReference type="NCBI Taxonomy" id="3659"/>
    <lineage>
        <taxon>Eukaryota</taxon>
        <taxon>Viridiplantae</taxon>
        <taxon>Streptophyta</taxon>
        <taxon>Embryophyta</taxon>
        <taxon>Tracheophyta</taxon>
        <taxon>Spermatophyta</taxon>
        <taxon>Magnoliopsida</taxon>
        <taxon>eudicotyledons</taxon>
        <taxon>Gunneridae</taxon>
        <taxon>Pentapetalae</taxon>
        <taxon>rosids</taxon>
        <taxon>fabids</taxon>
        <taxon>Cucurbitales</taxon>
        <taxon>Cucurbitaceae</taxon>
        <taxon>Benincaseae</taxon>
        <taxon>Cucumis</taxon>
    </lineage>
</organism>
<protein>
    <recommendedName>
        <fullName evidence="3">EF-hand domain-containing protein</fullName>
    </recommendedName>
</protein>
<reference evidence="1 2" key="1">
    <citation type="journal article" date="2009" name="Nat. Genet.">
        <title>The genome of the cucumber, Cucumis sativus L.</title>
        <authorList>
            <person name="Huang S."/>
            <person name="Li R."/>
            <person name="Zhang Z."/>
            <person name="Li L."/>
            <person name="Gu X."/>
            <person name="Fan W."/>
            <person name="Lucas W.J."/>
            <person name="Wang X."/>
            <person name="Xie B."/>
            <person name="Ni P."/>
            <person name="Ren Y."/>
            <person name="Zhu H."/>
            <person name="Li J."/>
            <person name="Lin K."/>
            <person name="Jin W."/>
            <person name="Fei Z."/>
            <person name="Li G."/>
            <person name="Staub J."/>
            <person name="Kilian A."/>
            <person name="van der Vossen E.A."/>
            <person name="Wu Y."/>
            <person name="Guo J."/>
            <person name="He J."/>
            <person name="Jia Z."/>
            <person name="Ren Y."/>
            <person name="Tian G."/>
            <person name="Lu Y."/>
            <person name="Ruan J."/>
            <person name="Qian W."/>
            <person name="Wang M."/>
            <person name="Huang Q."/>
            <person name="Li B."/>
            <person name="Xuan Z."/>
            <person name="Cao J."/>
            <person name="Asan"/>
            <person name="Wu Z."/>
            <person name="Zhang J."/>
            <person name="Cai Q."/>
            <person name="Bai Y."/>
            <person name="Zhao B."/>
            <person name="Han Y."/>
            <person name="Li Y."/>
            <person name="Li X."/>
            <person name="Wang S."/>
            <person name="Shi Q."/>
            <person name="Liu S."/>
            <person name="Cho W.K."/>
            <person name="Kim J.Y."/>
            <person name="Xu Y."/>
            <person name="Heller-Uszynska K."/>
            <person name="Miao H."/>
            <person name="Cheng Z."/>
            <person name="Zhang S."/>
            <person name="Wu J."/>
            <person name="Yang Y."/>
            <person name="Kang H."/>
            <person name="Li M."/>
            <person name="Liang H."/>
            <person name="Ren X."/>
            <person name="Shi Z."/>
            <person name="Wen M."/>
            <person name="Jian M."/>
            <person name="Yang H."/>
            <person name="Zhang G."/>
            <person name="Yang Z."/>
            <person name="Chen R."/>
            <person name="Liu S."/>
            <person name="Li J."/>
            <person name="Ma L."/>
            <person name="Liu H."/>
            <person name="Zhou Y."/>
            <person name="Zhao J."/>
            <person name="Fang X."/>
            <person name="Li G."/>
            <person name="Fang L."/>
            <person name="Li Y."/>
            <person name="Liu D."/>
            <person name="Zheng H."/>
            <person name="Zhang Y."/>
            <person name="Qin N."/>
            <person name="Li Z."/>
            <person name="Yang G."/>
            <person name="Yang S."/>
            <person name="Bolund L."/>
            <person name="Kristiansen K."/>
            <person name="Zheng H."/>
            <person name="Li S."/>
            <person name="Zhang X."/>
            <person name="Yang H."/>
            <person name="Wang J."/>
            <person name="Sun R."/>
            <person name="Zhang B."/>
            <person name="Jiang S."/>
            <person name="Wang J."/>
            <person name="Du Y."/>
            <person name="Li S."/>
        </authorList>
    </citation>
    <scope>NUCLEOTIDE SEQUENCE [LARGE SCALE GENOMIC DNA]</scope>
    <source>
        <strain evidence="2">cv. 9930</strain>
    </source>
</reference>
<dbReference type="Proteomes" id="UP000029981">
    <property type="component" value="Chromosome 2"/>
</dbReference>
<evidence type="ECO:0008006" key="3">
    <source>
        <dbReference type="Google" id="ProtNLM"/>
    </source>
</evidence>